<protein>
    <submittedName>
        <fullName evidence="4">Rho GTPase-activating protein 19</fullName>
    </submittedName>
</protein>
<gene>
    <name evidence="4" type="primary">ARHGAP19</name>
    <name evidence="4" type="ORF">Bhyg_01804</name>
</gene>
<evidence type="ECO:0000256" key="2">
    <source>
        <dbReference type="SAM" id="MobiDB-lite"/>
    </source>
</evidence>
<feature type="region of interest" description="Disordered" evidence="2">
    <location>
        <begin position="389"/>
        <end position="414"/>
    </location>
</feature>
<dbReference type="PANTHER" id="PTHR14963:SF7">
    <property type="entry name" value="RHO GTPASE-ACTIVATING PROTEIN 19"/>
    <property type="match status" value="1"/>
</dbReference>
<reference evidence="4" key="1">
    <citation type="submission" date="2022-07" db="EMBL/GenBank/DDBJ databases">
        <authorList>
            <person name="Trinca V."/>
            <person name="Uliana J.V.C."/>
            <person name="Torres T.T."/>
            <person name="Ward R.J."/>
            <person name="Monesi N."/>
        </authorList>
    </citation>
    <scope>NUCLEOTIDE SEQUENCE</scope>
    <source>
        <strain evidence="4">HSMRA1968</strain>
        <tissue evidence="4">Whole embryos</tissue>
    </source>
</reference>
<dbReference type="InterPro" id="IPR000198">
    <property type="entry name" value="RhoGAP_dom"/>
</dbReference>
<accession>A0A9Q0NBT8</accession>
<feature type="region of interest" description="Disordered" evidence="2">
    <location>
        <begin position="626"/>
        <end position="662"/>
    </location>
</feature>
<dbReference type="GO" id="GO:0005737">
    <property type="term" value="C:cytoplasm"/>
    <property type="evidence" value="ECO:0007669"/>
    <property type="project" value="TreeGrafter"/>
</dbReference>
<evidence type="ECO:0000313" key="5">
    <source>
        <dbReference type="Proteomes" id="UP001151699"/>
    </source>
</evidence>
<dbReference type="GO" id="GO:0051056">
    <property type="term" value="P:regulation of small GTPase mediated signal transduction"/>
    <property type="evidence" value="ECO:0007669"/>
    <property type="project" value="TreeGrafter"/>
</dbReference>
<dbReference type="OrthoDB" id="10061772at2759"/>
<comment type="caution">
    <text evidence="4">The sequence shown here is derived from an EMBL/GenBank/DDBJ whole genome shotgun (WGS) entry which is preliminary data.</text>
</comment>
<feature type="compositionally biased region" description="Polar residues" evidence="2">
    <location>
        <begin position="711"/>
        <end position="736"/>
    </location>
</feature>
<evidence type="ECO:0000313" key="4">
    <source>
        <dbReference type="EMBL" id="KAJ6646591.1"/>
    </source>
</evidence>
<dbReference type="Gene3D" id="1.10.555.10">
    <property type="entry name" value="Rho GTPase activation protein"/>
    <property type="match status" value="1"/>
</dbReference>
<feature type="compositionally biased region" description="Polar residues" evidence="2">
    <location>
        <begin position="687"/>
        <end position="701"/>
    </location>
</feature>
<sequence length="857" mass="96327">MDLIEKMRKANYEQFVTLVRMHLSFELDVNTTDDNDGVLNEKLKSKKRFNFHKKAKICTTTNSPLCSNSHVLCSEGISQLRELIKFLVSDENITQEGIFRRTGSLARQNDLKFKVNNGLPLNLDGGAYTVHDCASVFKGILSELPEPLLTDAYNVAHVQIAEICNNLDNSKEPRLIHSLQLLLLLLPKENYDLLKDIIEMLHRTTKFVATNKMSASSLATLFTPHLICPKKLTPEALHQMSQQMSGVITFMISKGTDLFDVPPNLAIDIRAYFVKEQQKALSPEHILDESVTSDSIANTVYTFVDKERTAQACVSGNPTDTALAQLYAHIQTLPESSKKRKLIKQFNKENGQGTPLQMLNRLKNTNSATKPTKSLGDSIKRHIFHKSLVSKSASKQRASPSFNTPNRTQHVTPKSRQLFTSPYIPRQLQPDKSVQLISTNLTSPTIDSNKTSAPKINPTVTTPVCKSIKIVEEPSVQKVEHDETSEDEVDSFELLSETINKLQNTSNCSSNKKVVAFDVGEHTNKSNSERDGHMNKSNKQDFKSFHKSEPDLSKICSENVVSTTPLWNNGRFITRKLMKGVSMVNLKRPLFTDRKLIRKASSVHFKRKSLESDSCGTPCKNESLIDDEDFEETPNKDNSLSWSQESNLRRRSMSPITKSTQRMSKAMQESIMTPRSRKPVMLIGASLGSSDQRNYQNSFSSLKEEDEDPSQLDSQEQRSIYRSRSTGNITELSGDNLCQMNTTNRRNSLSDSDSLTLPFREYLLSRSVCMSAPVDSSFSSQPDDFGSNENLDLTESELSQSLLYCLNGNVPTDMLAESNVNQNRKRTIDVLPTDSQTHKRMLVIKNVLLEHPGETSL</sequence>
<dbReference type="PROSITE" id="PS50238">
    <property type="entry name" value="RHOGAP"/>
    <property type="match status" value="1"/>
</dbReference>
<keyword evidence="5" id="KW-1185">Reference proteome</keyword>
<feature type="domain" description="Rho-GAP" evidence="3">
    <location>
        <begin position="63"/>
        <end position="259"/>
    </location>
</feature>
<evidence type="ECO:0000259" key="3">
    <source>
        <dbReference type="PROSITE" id="PS50238"/>
    </source>
</evidence>
<keyword evidence="1" id="KW-0343">GTPase activation</keyword>
<proteinExistence type="predicted"/>
<dbReference type="GO" id="GO:0007165">
    <property type="term" value="P:signal transduction"/>
    <property type="evidence" value="ECO:0007669"/>
    <property type="project" value="InterPro"/>
</dbReference>
<organism evidence="4 5">
    <name type="scientific">Pseudolycoriella hygida</name>
    <dbReference type="NCBI Taxonomy" id="35572"/>
    <lineage>
        <taxon>Eukaryota</taxon>
        <taxon>Metazoa</taxon>
        <taxon>Ecdysozoa</taxon>
        <taxon>Arthropoda</taxon>
        <taxon>Hexapoda</taxon>
        <taxon>Insecta</taxon>
        <taxon>Pterygota</taxon>
        <taxon>Neoptera</taxon>
        <taxon>Endopterygota</taxon>
        <taxon>Diptera</taxon>
        <taxon>Nematocera</taxon>
        <taxon>Sciaroidea</taxon>
        <taxon>Sciaridae</taxon>
        <taxon>Pseudolycoriella</taxon>
    </lineage>
</organism>
<dbReference type="PANTHER" id="PTHR14963">
    <property type="entry name" value="RHO GTPASE ACTIVATING PROTEIN 18,19-RELATED"/>
    <property type="match status" value="1"/>
</dbReference>
<evidence type="ECO:0000256" key="1">
    <source>
        <dbReference type="ARBA" id="ARBA00022468"/>
    </source>
</evidence>
<dbReference type="AlphaFoldDB" id="A0A9Q0NBT8"/>
<dbReference type="Pfam" id="PF00620">
    <property type="entry name" value="RhoGAP"/>
    <property type="match status" value="1"/>
</dbReference>
<dbReference type="InterPro" id="IPR008936">
    <property type="entry name" value="Rho_GTPase_activation_prot"/>
</dbReference>
<dbReference type="SMART" id="SM00324">
    <property type="entry name" value="RhoGAP"/>
    <property type="match status" value="1"/>
</dbReference>
<feature type="region of interest" description="Disordered" evidence="2">
    <location>
        <begin position="523"/>
        <end position="544"/>
    </location>
</feature>
<name>A0A9Q0NBT8_9DIPT</name>
<dbReference type="GO" id="GO:0005096">
    <property type="term" value="F:GTPase activator activity"/>
    <property type="evidence" value="ECO:0007669"/>
    <property type="project" value="UniProtKB-KW"/>
</dbReference>
<feature type="region of interest" description="Disordered" evidence="2">
    <location>
        <begin position="686"/>
        <end position="736"/>
    </location>
</feature>
<dbReference type="Proteomes" id="UP001151699">
    <property type="component" value="Chromosome A"/>
</dbReference>
<dbReference type="EMBL" id="WJQU01000001">
    <property type="protein sequence ID" value="KAJ6646591.1"/>
    <property type="molecule type" value="Genomic_DNA"/>
</dbReference>
<feature type="compositionally biased region" description="Polar residues" evidence="2">
    <location>
        <begin position="636"/>
        <end position="646"/>
    </location>
</feature>
<dbReference type="SUPFAM" id="SSF48350">
    <property type="entry name" value="GTPase activation domain, GAP"/>
    <property type="match status" value="1"/>
</dbReference>